<accession>A0A4U9HGA0</accession>
<sequence>MSRYFSVLGESISQSTLVKYVQLQWQGWGKKSLIPAVRRVLYSIT</sequence>
<evidence type="ECO:0000313" key="1">
    <source>
        <dbReference type="EMBL" id="VTP62076.1"/>
    </source>
</evidence>
<dbReference type="AlphaFoldDB" id="A0A4U9HGA0"/>
<organism evidence="1 2">
    <name type="scientific">Leclercia adecarboxylata</name>
    <dbReference type="NCBI Taxonomy" id="83655"/>
    <lineage>
        <taxon>Bacteria</taxon>
        <taxon>Pseudomonadati</taxon>
        <taxon>Pseudomonadota</taxon>
        <taxon>Gammaproteobacteria</taxon>
        <taxon>Enterobacterales</taxon>
        <taxon>Enterobacteriaceae</taxon>
        <taxon>Leclercia</taxon>
    </lineage>
</organism>
<evidence type="ECO:0000313" key="2">
    <source>
        <dbReference type="Proteomes" id="UP000310719"/>
    </source>
</evidence>
<dbReference type="EMBL" id="LR590464">
    <property type="protein sequence ID" value="VTP62076.1"/>
    <property type="molecule type" value="Genomic_DNA"/>
</dbReference>
<protein>
    <submittedName>
        <fullName evidence="1">Uncharacterized protein</fullName>
    </submittedName>
</protein>
<name>A0A4U9HGA0_9ENTR</name>
<reference evidence="1 2" key="1">
    <citation type="submission" date="2019-05" db="EMBL/GenBank/DDBJ databases">
        <authorList>
            <consortium name="Pathogen Informatics"/>
        </authorList>
    </citation>
    <scope>NUCLEOTIDE SEQUENCE [LARGE SCALE GENOMIC DNA]</scope>
    <source>
        <strain evidence="1 2">NCTC13032</strain>
    </source>
</reference>
<gene>
    <name evidence="1" type="ORF">NCTC13032_00153</name>
</gene>
<dbReference type="Proteomes" id="UP000310719">
    <property type="component" value="Chromosome"/>
</dbReference>
<proteinExistence type="predicted"/>